<dbReference type="InterPro" id="IPR004045">
    <property type="entry name" value="Glutathione_S-Trfase_N"/>
</dbReference>
<dbReference type="InterPro" id="IPR036282">
    <property type="entry name" value="Glutathione-S-Trfase_C_sf"/>
</dbReference>
<comment type="catalytic activity">
    <reaction evidence="5">
        <text>RX + glutathione = an S-substituted glutathione + a halide anion + H(+)</text>
        <dbReference type="Rhea" id="RHEA:16437"/>
        <dbReference type="ChEBI" id="CHEBI:15378"/>
        <dbReference type="ChEBI" id="CHEBI:16042"/>
        <dbReference type="ChEBI" id="CHEBI:17792"/>
        <dbReference type="ChEBI" id="CHEBI:57925"/>
        <dbReference type="ChEBI" id="CHEBI:90779"/>
        <dbReference type="EC" id="2.5.1.18"/>
    </reaction>
</comment>
<dbReference type="GO" id="GO:0004364">
    <property type="term" value="F:glutathione transferase activity"/>
    <property type="evidence" value="ECO:0007669"/>
    <property type="project" value="UniProtKB-EC"/>
</dbReference>
<dbReference type="SUPFAM" id="SSF47616">
    <property type="entry name" value="GST C-terminal domain-like"/>
    <property type="match status" value="1"/>
</dbReference>
<evidence type="ECO:0000313" key="9">
    <source>
        <dbReference type="EMBL" id="KAB0792280.1"/>
    </source>
</evidence>
<evidence type="ECO:0000256" key="2">
    <source>
        <dbReference type="ARBA" id="ARBA00012452"/>
    </source>
</evidence>
<evidence type="ECO:0000256" key="4">
    <source>
        <dbReference type="ARBA" id="ARBA00038317"/>
    </source>
</evidence>
<keyword evidence="10" id="KW-1185">Reference proteome</keyword>
<dbReference type="PROSITE" id="PS50404">
    <property type="entry name" value="GST_NTER"/>
    <property type="match status" value="1"/>
</dbReference>
<evidence type="ECO:0000259" key="7">
    <source>
        <dbReference type="PROSITE" id="PS50405"/>
    </source>
</evidence>
<dbReference type="EMBL" id="GEZM01098927">
    <property type="protein sequence ID" value="JAV53640.1"/>
    <property type="molecule type" value="Transcribed_RNA"/>
</dbReference>
<feature type="domain" description="GST C-terminal" evidence="7">
    <location>
        <begin position="82"/>
        <end position="204"/>
    </location>
</feature>
<reference evidence="9 10" key="2">
    <citation type="journal article" date="2018" name="Elife">
        <title>Firefly genomes illuminate parallel origins of bioluminescence in beetles.</title>
        <authorList>
            <person name="Fallon T.R."/>
            <person name="Lower S.E."/>
            <person name="Chang C.H."/>
            <person name="Bessho-Uehara M."/>
            <person name="Martin G.J."/>
            <person name="Bewick A.J."/>
            <person name="Behringer M."/>
            <person name="Debat H.J."/>
            <person name="Wong I."/>
            <person name="Day J.C."/>
            <person name="Suvorov A."/>
            <person name="Silva C.J."/>
            <person name="Stanger-Hall K.F."/>
            <person name="Hall D.W."/>
            <person name="Schmitz R.J."/>
            <person name="Nelson D.R."/>
            <person name="Lewis S.M."/>
            <person name="Shigenobu S."/>
            <person name="Bybee S.M."/>
            <person name="Larracuente A.M."/>
            <person name="Oba Y."/>
            <person name="Weng J.K."/>
        </authorList>
    </citation>
    <scope>NUCLEOTIDE SEQUENCE [LARGE SCALE GENOMIC DNA]</scope>
    <source>
        <strain evidence="9">1611_PpyrPB1</strain>
        <tissue evidence="9">Whole body</tissue>
    </source>
</reference>
<keyword evidence="3" id="KW-0808">Transferase</keyword>
<dbReference type="AlphaFoldDB" id="A0A1Y1K0J8"/>
<dbReference type="Gene3D" id="3.40.30.10">
    <property type="entry name" value="Glutaredoxin"/>
    <property type="match status" value="1"/>
</dbReference>
<gene>
    <name evidence="9" type="ORF">PPYR_14239</name>
</gene>
<evidence type="ECO:0000313" key="8">
    <source>
        <dbReference type="EMBL" id="JAV53640.1"/>
    </source>
</evidence>
<evidence type="ECO:0000256" key="5">
    <source>
        <dbReference type="ARBA" id="ARBA00047960"/>
    </source>
</evidence>
<dbReference type="CDD" id="cd03192">
    <property type="entry name" value="GST_C_Sigma_like"/>
    <property type="match status" value="1"/>
</dbReference>
<dbReference type="InterPro" id="IPR004046">
    <property type="entry name" value="GST_C"/>
</dbReference>
<organism evidence="8">
    <name type="scientific">Photinus pyralis</name>
    <name type="common">Common eastern firefly</name>
    <name type="synonym">Lampyris pyralis</name>
    <dbReference type="NCBI Taxonomy" id="7054"/>
    <lineage>
        <taxon>Eukaryota</taxon>
        <taxon>Metazoa</taxon>
        <taxon>Ecdysozoa</taxon>
        <taxon>Arthropoda</taxon>
        <taxon>Hexapoda</taxon>
        <taxon>Insecta</taxon>
        <taxon>Pterygota</taxon>
        <taxon>Neoptera</taxon>
        <taxon>Endopterygota</taxon>
        <taxon>Coleoptera</taxon>
        <taxon>Polyphaga</taxon>
        <taxon>Elateriformia</taxon>
        <taxon>Elateroidea</taxon>
        <taxon>Lampyridae</taxon>
        <taxon>Lampyrinae</taxon>
        <taxon>Photinus</taxon>
    </lineage>
</organism>
<evidence type="ECO:0000256" key="3">
    <source>
        <dbReference type="ARBA" id="ARBA00022679"/>
    </source>
</evidence>
<dbReference type="SFLD" id="SFLDG00363">
    <property type="entry name" value="AMPS_(cytGST):_Alpha-__Mu-__Pi"/>
    <property type="match status" value="1"/>
</dbReference>
<dbReference type="InterPro" id="IPR040079">
    <property type="entry name" value="Glutathione_S-Trfase"/>
</dbReference>
<dbReference type="InterPro" id="IPR050213">
    <property type="entry name" value="GST_superfamily"/>
</dbReference>
<dbReference type="PANTHER" id="PTHR11571:SF224">
    <property type="entry name" value="HEMATOPOIETIC PROSTAGLANDIN D SYNTHASE"/>
    <property type="match status" value="1"/>
</dbReference>
<dbReference type="GO" id="GO:0006749">
    <property type="term" value="P:glutathione metabolic process"/>
    <property type="evidence" value="ECO:0007669"/>
    <property type="project" value="TreeGrafter"/>
</dbReference>
<dbReference type="FunCoup" id="A0A1Y1K0J8">
    <property type="interactions" value="320"/>
</dbReference>
<evidence type="ECO:0000259" key="6">
    <source>
        <dbReference type="PROSITE" id="PS50404"/>
    </source>
</evidence>
<dbReference type="InterPro" id="IPR036249">
    <property type="entry name" value="Thioredoxin-like_sf"/>
</dbReference>
<dbReference type="PANTHER" id="PTHR11571">
    <property type="entry name" value="GLUTATHIONE S-TRANSFERASE"/>
    <property type="match status" value="1"/>
</dbReference>
<comment type="similarity">
    <text evidence="4">Belongs to the GST superfamily. Sigma family.</text>
</comment>
<dbReference type="Pfam" id="PF02798">
    <property type="entry name" value="GST_N"/>
    <property type="match status" value="1"/>
</dbReference>
<name>A0A1Y1K0J8_PHOPY</name>
<dbReference type="InParanoid" id="A0A1Y1K0J8"/>
<comment type="subunit">
    <text evidence="1">Homodimer.</text>
</comment>
<dbReference type="EMBL" id="VVIM01000010">
    <property type="protein sequence ID" value="KAB0792280.1"/>
    <property type="molecule type" value="Genomic_DNA"/>
</dbReference>
<dbReference type="SUPFAM" id="SSF52833">
    <property type="entry name" value="Thioredoxin-like"/>
    <property type="match status" value="1"/>
</dbReference>
<dbReference type="PROSITE" id="PS50405">
    <property type="entry name" value="GST_CTER"/>
    <property type="match status" value="1"/>
</dbReference>
<dbReference type="FunFam" id="1.20.1050.10:FF:000030">
    <property type="entry name" value="Glutathione S-transferase S1"/>
    <property type="match status" value="1"/>
</dbReference>
<sequence length="204" mass="23289">MAPPCKLMYYPLKGIAEPIRFLLSYCNIEFEDYRFEIENWPQIKPTTPFGQTPVLEFDGITAHQSVAICRHLAKKVKLAGANDIEDLKIDAIVDTIVDLRKKITAYYYETDGAIRETLKKPLLEETIPYYMERIEAIAKKNNCHLAAGKLTWADIYFVGILDAQCYLSGKNLIADCPSLQVMQRNVLNLPGIKEWVAKRPVTDF</sequence>
<dbReference type="EC" id="2.5.1.18" evidence="2"/>
<evidence type="ECO:0000313" key="10">
    <source>
        <dbReference type="Proteomes" id="UP000327044"/>
    </source>
</evidence>
<dbReference type="InterPro" id="IPR010987">
    <property type="entry name" value="Glutathione-S-Trfase_C-like"/>
</dbReference>
<accession>A0A1Y1K0J8</accession>
<dbReference type="Proteomes" id="UP000327044">
    <property type="component" value="Unassembled WGS sequence"/>
</dbReference>
<proteinExistence type="inferred from homology"/>
<dbReference type="SFLD" id="SFLDG01205">
    <property type="entry name" value="AMPS.1"/>
    <property type="match status" value="1"/>
</dbReference>
<dbReference type="CDD" id="cd03039">
    <property type="entry name" value="GST_N_Sigma_like"/>
    <property type="match status" value="1"/>
</dbReference>
<feature type="domain" description="GST N-terminal" evidence="6">
    <location>
        <begin position="3"/>
        <end position="80"/>
    </location>
</feature>
<reference evidence="9" key="3">
    <citation type="submission" date="2019-08" db="EMBL/GenBank/DDBJ databases">
        <authorList>
            <consortium name="Photinus pyralis genome working group"/>
            <person name="Fallon T.R."/>
            <person name="Sander Lower S.E."/>
            <person name="Weng J.-K."/>
        </authorList>
    </citation>
    <scope>NUCLEOTIDE SEQUENCE</scope>
    <source>
        <strain evidence="9">1611_PpyrPB1</strain>
        <tissue evidence="9">Whole body</tissue>
    </source>
</reference>
<evidence type="ECO:0000256" key="1">
    <source>
        <dbReference type="ARBA" id="ARBA00011738"/>
    </source>
</evidence>
<dbReference type="Pfam" id="PF14497">
    <property type="entry name" value="GST_C_3"/>
    <property type="match status" value="1"/>
</dbReference>
<reference evidence="8" key="1">
    <citation type="journal article" date="2016" name="Sci. Rep.">
        <title>Molecular characterization of firefly nuptial gifts: a multi-omics approach sheds light on postcopulatory sexual selection.</title>
        <authorList>
            <person name="Al-Wathiqui N."/>
            <person name="Fallon T.R."/>
            <person name="South A."/>
            <person name="Weng J.K."/>
            <person name="Lewis S.M."/>
        </authorList>
    </citation>
    <scope>NUCLEOTIDE SEQUENCE</scope>
</reference>
<protein>
    <recommendedName>
        <fullName evidence="2">glutathione transferase</fullName>
        <ecNumber evidence="2">2.5.1.18</ecNumber>
    </recommendedName>
</protein>
<dbReference type="SFLD" id="SFLDS00019">
    <property type="entry name" value="Glutathione_Transferase_(cytos"/>
    <property type="match status" value="1"/>
</dbReference>
<dbReference type="Gene3D" id="1.20.1050.10">
    <property type="match status" value="1"/>
</dbReference>